<proteinExistence type="inferred from homology"/>
<dbReference type="GO" id="GO:0009688">
    <property type="term" value="P:abscisic acid biosynthetic process"/>
    <property type="evidence" value="ECO:0007669"/>
    <property type="project" value="UniProtKB-ARBA"/>
</dbReference>
<dbReference type="Pfam" id="PF13561">
    <property type="entry name" value="adh_short_C2"/>
    <property type="match status" value="1"/>
</dbReference>
<evidence type="ECO:0000313" key="5">
    <source>
        <dbReference type="Proteomes" id="UP000824998"/>
    </source>
</evidence>
<dbReference type="PANTHER" id="PTHR42760:SF83">
    <property type="entry name" value="(3R)-3-HYDROXYACYL-COA DEHYDROGENASE"/>
    <property type="match status" value="1"/>
</dbReference>
<reference evidence="4" key="1">
    <citation type="journal article" date="2021" name="IMA Fungus">
        <title>Genomic characterization of three marine fungi, including Emericellopsis atlantica sp. nov. with signatures of a generalist lifestyle and marine biomass degradation.</title>
        <authorList>
            <person name="Hagestad O.C."/>
            <person name="Hou L."/>
            <person name="Andersen J.H."/>
            <person name="Hansen E.H."/>
            <person name="Altermark B."/>
            <person name="Li C."/>
            <person name="Kuhnert E."/>
            <person name="Cox R.J."/>
            <person name="Crous P.W."/>
            <person name="Spatafora J.W."/>
            <person name="Lail K."/>
            <person name="Amirebrahimi M."/>
            <person name="Lipzen A."/>
            <person name="Pangilinan J."/>
            <person name="Andreopoulos W."/>
            <person name="Hayes R.D."/>
            <person name="Ng V."/>
            <person name="Grigoriev I.V."/>
            <person name="Jackson S.A."/>
            <person name="Sutton T.D.S."/>
            <person name="Dobson A.D.W."/>
            <person name="Rama T."/>
        </authorList>
    </citation>
    <scope>NUCLEOTIDE SEQUENCE</scope>
    <source>
        <strain evidence="4">TRa018bII</strain>
    </source>
</reference>
<accession>A0A9P7YPS8</accession>
<keyword evidence="5" id="KW-1185">Reference proteome</keyword>
<dbReference type="Proteomes" id="UP000824998">
    <property type="component" value="Unassembled WGS sequence"/>
</dbReference>
<dbReference type="InterPro" id="IPR002347">
    <property type="entry name" value="SDR_fam"/>
</dbReference>
<dbReference type="CDD" id="cd05233">
    <property type="entry name" value="SDR_c"/>
    <property type="match status" value="1"/>
</dbReference>
<dbReference type="InterPro" id="IPR020904">
    <property type="entry name" value="Sc_DH/Rdtase_CS"/>
</dbReference>
<dbReference type="SUPFAM" id="SSF51735">
    <property type="entry name" value="NAD(P)-binding Rossmann-fold domains"/>
    <property type="match status" value="1"/>
</dbReference>
<comment type="caution">
    <text evidence="4">The sequence shown here is derived from an EMBL/GenBank/DDBJ whole genome shotgun (WGS) entry which is preliminary data.</text>
</comment>
<evidence type="ECO:0000313" key="4">
    <source>
        <dbReference type="EMBL" id="KAG9237167.1"/>
    </source>
</evidence>
<dbReference type="PRINTS" id="PR00080">
    <property type="entry name" value="SDRFAMILY"/>
</dbReference>
<gene>
    <name evidence="4" type="ORF">BJ875DRAFT_175307</name>
</gene>
<evidence type="ECO:0000256" key="3">
    <source>
        <dbReference type="ARBA" id="ARBA00023002"/>
    </source>
</evidence>
<sequence>MALHTLPGIALITGAGSGIGRDSVFAFAAAGVPGILIADIDLATAEATAEESLKHAINKDFRTVAVKCDVRSKDEVNEMIEWCVKEWGRIDYGVNCAGIGRQTLNTIATASFSEYDQLFSVNVQGTVHVIASLATQMAKQEIRTVIGRNGPRGVGRGSIVVLSSGNGYVAEPYKGAYTASKHAVMGIMKTAAVENASHQIRINALCPSWTETAMHQNDTLMAPQINDLIKAHTPMGRPALPEEVGDVVVFLSSDSASYINGTGLLIDGGVTLGGRI</sequence>
<protein>
    <submittedName>
        <fullName evidence="4">Uncharacterized protein</fullName>
    </submittedName>
</protein>
<dbReference type="AlphaFoldDB" id="A0A9P7YPS8"/>
<dbReference type="Gene3D" id="3.40.50.720">
    <property type="entry name" value="NAD(P)-binding Rossmann-like Domain"/>
    <property type="match status" value="1"/>
</dbReference>
<dbReference type="InterPro" id="IPR036291">
    <property type="entry name" value="NAD(P)-bd_dom_sf"/>
</dbReference>
<dbReference type="OrthoDB" id="5840532at2759"/>
<keyword evidence="2" id="KW-0521">NADP</keyword>
<evidence type="ECO:0000256" key="1">
    <source>
        <dbReference type="ARBA" id="ARBA00006484"/>
    </source>
</evidence>
<dbReference type="GO" id="GO:0048038">
    <property type="term" value="F:quinone binding"/>
    <property type="evidence" value="ECO:0007669"/>
    <property type="project" value="TreeGrafter"/>
</dbReference>
<comment type="similarity">
    <text evidence="1">Belongs to the short-chain dehydrogenases/reductases (SDR) family.</text>
</comment>
<keyword evidence="3" id="KW-0560">Oxidoreductase</keyword>
<organism evidence="4 5">
    <name type="scientific">Amylocarpus encephaloides</name>
    <dbReference type="NCBI Taxonomy" id="45428"/>
    <lineage>
        <taxon>Eukaryota</taxon>
        <taxon>Fungi</taxon>
        <taxon>Dikarya</taxon>
        <taxon>Ascomycota</taxon>
        <taxon>Pezizomycotina</taxon>
        <taxon>Leotiomycetes</taxon>
        <taxon>Helotiales</taxon>
        <taxon>Helotiales incertae sedis</taxon>
        <taxon>Amylocarpus</taxon>
    </lineage>
</organism>
<name>A0A9P7YPS8_9HELO</name>
<dbReference type="FunFam" id="3.40.50.720:FF:000084">
    <property type="entry name" value="Short-chain dehydrogenase reductase"/>
    <property type="match status" value="1"/>
</dbReference>
<evidence type="ECO:0000256" key="2">
    <source>
        <dbReference type="ARBA" id="ARBA00022857"/>
    </source>
</evidence>
<dbReference type="GO" id="GO:0016616">
    <property type="term" value="F:oxidoreductase activity, acting on the CH-OH group of donors, NAD or NADP as acceptor"/>
    <property type="evidence" value="ECO:0007669"/>
    <property type="project" value="TreeGrafter"/>
</dbReference>
<dbReference type="PRINTS" id="PR00081">
    <property type="entry name" value="GDHRDH"/>
</dbReference>
<dbReference type="EMBL" id="MU251392">
    <property type="protein sequence ID" value="KAG9237167.1"/>
    <property type="molecule type" value="Genomic_DNA"/>
</dbReference>
<dbReference type="PROSITE" id="PS00061">
    <property type="entry name" value="ADH_SHORT"/>
    <property type="match status" value="1"/>
</dbReference>
<dbReference type="GO" id="GO:0006633">
    <property type="term" value="P:fatty acid biosynthetic process"/>
    <property type="evidence" value="ECO:0007669"/>
    <property type="project" value="TreeGrafter"/>
</dbReference>
<dbReference type="PANTHER" id="PTHR42760">
    <property type="entry name" value="SHORT-CHAIN DEHYDROGENASES/REDUCTASES FAMILY MEMBER"/>
    <property type="match status" value="1"/>
</dbReference>